<evidence type="ECO:0000313" key="5">
    <source>
        <dbReference type="Proteomes" id="UP000867740"/>
    </source>
</evidence>
<proteinExistence type="inferred from homology"/>
<accession>A0A9P3TFI0</accession>
<evidence type="ECO:0000313" key="4">
    <source>
        <dbReference type="EMBL" id="HAT3584400.1"/>
    </source>
</evidence>
<dbReference type="Proteomes" id="UP000867740">
    <property type="component" value="Unassembled WGS sequence"/>
</dbReference>
<dbReference type="InterPro" id="IPR024519">
    <property type="entry name" value="IAT_beta"/>
</dbReference>
<comment type="similarity">
    <text evidence="1">Belongs to the intimin/invasin family.</text>
</comment>
<evidence type="ECO:0000256" key="2">
    <source>
        <dbReference type="SAM" id="SignalP"/>
    </source>
</evidence>
<reference evidence="4" key="2">
    <citation type="submission" date="2020-10" db="EMBL/GenBank/DDBJ databases">
        <authorList>
            <consortium name="NCBI Pathogen Detection Project"/>
        </authorList>
    </citation>
    <scope>NUCLEOTIDE SEQUENCE</scope>
    <source>
        <strain evidence="4">CAVp300</strain>
    </source>
</reference>
<feature type="domain" description="Inverse autotransporter beta-domain" evidence="3">
    <location>
        <begin position="66"/>
        <end position="343"/>
    </location>
</feature>
<comment type="caution">
    <text evidence="4">The sequence shown here is derived from an EMBL/GenBank/DDBJ whole genome shotgun (WGS) entry which is preliminary data.</text>
</comment>
<evidence type="ECO:0000256" key="1">
    <source>
        <dbReference type="ARBA" id="ARBA00010116"/>
    </source>
</evidence>
<protein>
    <submittedName>
        <fullName evidence="4">YchO/YchP family invasin</fullName>
    </submittedName>
</protein>
<keyword evidence="2" id="KW-0732">Signal</keyword>
<feature type="signal peptide" evidence="2">
    <location>
        <begin position="1"/>
        <end position="20"/>
    </location>
</feature>
<dbReference type="FunFam" id="2.40.160.160:FF:000001">
    <property type="entry name" value="Intimin-like inverse autotransporter SinH"/>
    <property type="match status" value="1"/>
</dbReference>
<organism evidence="4 5">
    <name type="scientific">Kluyvera intermedia</name>
    <name type="common">Enterobacter intermedius</name>
    <dbReference type="NCBI Taxonomy" id="61648"/>
    <lineage>
        <taxon>Bacteria</taxon>
        <taxon>Pseudomonadati</taxon>
        <taxon>Pseudomonadota</taxon>
        <taxon>Gammaproteobacteria</taxon>
        <taxon>Enterobacterales</taxon>
        <taxon>Enterobacteriaceae</taxon>
        <taxon>Kluyvera</taxon>
    </lineage>
</organism>
<dbReference type="GO" id="GO:0009279">
    <property type="term" value="C:cell outer membrane"/>
    <property type="evidence" value="ECO:0007669"/>
    <property type="project" value="TreeGrafter"/>
</dbReference>
<evidence type="ECO:0000259" key="3">
    <source>
        <dbReference type="Pfam" id="PF11924"/>
    </source>
</evidence>
<feature type="chain" id="PRO_5040332588" evidence="2">
    <location>
        <begin position="21"/>
        <end position="473"/>
    </location>
</feature>
<dbReference type="PANTHER" id="PTHR39576">
    <property type="entry name" value="ATTACHING AND EFFACING PROTEIN HOMOLOG-RELATED-RELATED"/>
    <property type="match status" value="1"/>
</dbReference>
<dbReference type="AlphaFoldDB" id="A0A9P3TFI0"/>
<dbReference type="RefSeq" id="WP_047370534.1">
    <property type="nucleotide sequence ID" value="NZ_CABMNU010000005.1"/>
</dbReference>
<dbReference type="InterPro" id="IPR051715">
    <property type="entry name" value="Intimin-Invasin_domain"/>
</dbReference>
<dbReference type="NCBIfam" id="NF007556">
    <property type="entry name" value="PRK10177.1"/>
    <property type="match status" value="1"/>
</dbReference>
<dbReference type="InterPro" id="IPR038177">
    <property type="entry name" value="IAT_beta_sf"/>
</dbReference>
<dbReference type="Gene3D" id="2.40.160.160">
    <property type="entry name" value="Inverse autotransporter, beta-domain"/>
    <property type="match status" value="1"/>
</dbReference>
<dbReference type="Pfam" id="PF11924">
    <property type="entry name" value="IAT_beta"/>
    <property type="match status" value="1"/>
</dbReference>
<dbReference type="PANTHER" id="PTHR39576:SF1">
    <property type="entry name" value="INVASIN"/>
    <property type="match status" value="1"/>
</dbReference>
<sequence>MQWFSSSPLLLLFLPLAGSAVSDLQTSAQSWYVQQAQHPFDNDGDTLPDLGMTPDKGNSEKHLAEMAKAFGEASMTDNGLDTGAQARQFAFGQLRDVVSDEVNQQVESWLSPWGRATIDVVVDDDGGFTGSHGDWFVPLQDTSRYLSWSQLGLTQQDDGLVGNVGIGQRWISGDWLLGYNTFYDNLLDENLARTGLGAEVWGQSLRFSANFYQPLSDWTYRSATLEQRMARGYDITAQARLPFWQQLDTSISVEQYFGESVDLFDSGTGYRNPLAVKVGLDYTPVPLVTLSAHHKQGENGESQNDLGLKLNYRFGVPLWKQLSASQLGEEASLRGSRYDNPVRDTLPVFEYRQRKTLSVFLATPPWDLQPGETVALKLDIRSTHGIRELHWQGDTRQLSLTPPARSSSTEGWSIIMPKWDSSEGATHEWHLSVIAEDEKGQRVSSNEIVLTLTPPLVDTSDVAPRWDLMAPEN</sequence>
<dbReference type="EMBL" id="DACSUM010000056">
    <property type="protein sequence ID" value="HAT3584400.1"/>
    <property type="molecule type" value="Genomic_DNA"/>
</dbReference>
<gene>
    <name evidence="4" type="ORF">I8531_004782</name>
</gene>
<reference evidence="4" key="1">
    <citation type="journal article" date="2018" name="Genome Biol.">
        <title>SKESA: strategic k-mer extension for scrupulous assemblies.</title>
        <authorList>
            <person name="Souvorov A."/>
            <person name="Agarwala R."/>
            <person name="Lipman D.J."/>
        </authorList>
    </citation>
    <scope>NUCLEOTIDE SEQUENCE</scope>
    <source>
        <strain evidence="4">CAVp300</strain>
    </source>
</reference>
<name>A0A9P3TFI0_KLUIN</name>